<dbReference type="GO" id="GO:0016491">
    <property type="term" value="F:oxidoreductase activity"/>
    <property type="evidence" value="ECO:0007669"/>
    <property type="project" value="InterPro"/>
</dbReference>
<keyword evidence="3" id="KW-1185">Reference proteome</keyword>
<evidence type="ECO:0000313" key="2">
    <source>
        <dbReference type="EMBL" id="ADN51365.1"/>
    </source>
</evidence>
<dbReference type="InterPro" id="IPR011017">
    <property type="entry name" value="TRASH_dom"/>
</dbReference>
<dbReference type="EMBL" id="CP002100">
    <property type="protein sequence ID" value="ADN51365.1"/>
    <property type="molecule type" value="Genomic_DNA"/>
</dbReference>
<feature type="domain" description="TRASH" evidence="1">
    <location>
        <begin position="6"/>
        <end position="43"/>
    </location>
</feature>
<dbReference type="Pfam" id="PF04945">
    <property type="entry name" value="YHS"/>
    <property type="match status" value="1"/>
</dbReference>
<dbReference type="KEGG" id="vdi:Vdis_1993"/>
<sequence length="58" mass="6667">MGKAIDPVCGMEVDTSTQYKTIYKGKVYYFCSLMCKRAFEANPEYYLTHGPQGMPHEH</sequence>
<organism evidence="2 3">
    <name type="scientific">Vulcanisaeta distributa (strain DSM 14429 / JCM 11212 / NBRC 100878 / IC-017)</name>
    <dbReference type="NCBI Taxonomy" id="572478"/>
    <lineage>
        <taxon>Archaea</taxon>
        <taxon>Thermoproteota</taxon>
        <taxon>Thermoprotei</taxon>
        <taxon>Thermoproteales</taxon>
        <taxon>Thermoproteaceae</taxon>
        <taxon>Vulcanisaeta</taxon>
    </lineage>
</organism>
<dbReference type="SMART" id="SM00746">
    <property type="entry name" value="TRASH"/>
    <property type="match status" value="1"/>
</dbReference>
<evidence type="ECO:0000313" key="3">
    <source>
        <dbReference type="Proteomes" id="UP000006681"/>
    </source>
</evidence>
<accession>E1QP00</accession>
<proteinExistence type="predicted"/>
<dbReference type="InterPro" id="IPR009078">
    <property type="entry name" value="Ferritin-like_SF"/>
</dbReference>
<evidence type="ECO:0000259" key="1">
    <source>
        <dbReference type="SMART" id="SM00746"/>
    </source>
</evidence>
<dbReference type="RefSeq" id="WP_013337090.1">
    <property type="nucleotide sequence ID" value="NC_014537.1"/>
</dbReference>
<dbReference type="GeneID" id="41583075"/>
<dbReference type="STRING" id="572478.Vdis_1993"/>
<dbReference type="OrthoDB" id="37898at2157"/>
<dbReference type="eggNOG" id="arCOG04507">
    <property type="taxonomic scope" value="Archaea"/>
</dbReference>
<name>E1QP00_VULDI</name>
<dbReference type="AlphaFoldDB" id="E1QP00"/>
<gene>
    <name evidence="2" type="ordered locus">Vdis_1993</name>
</gene>
<dbReference type="InterPro" id="IPR012348">
    <property type="entry name" value="RNR-like"/>
</dbReference>
<dbReference type="Proteomes" id="UP000006681">
    <property type="component" value="Chromosome"/>
</dbReference>
<dbReference type="SUPFAM" id="SSF47240">
    <property type="entry name" value="Ferritin-like"/>
    <property type="match status" value="1"/>
</dbReference>
<reference evidence="2 3" key="1">
    <citation type="journal article" date="2010" name="Stand. Genomic Sci.">
        <title>Complete genome sequence of Vulcanisaeta distributa type strain (IC-017).</title>
        <authorList>
            <person name="Mavromatis K."/>
            <person name="Sikorski J."/>
            <person name="Pabst E."/>
            <person name="Teshima H."/>
            <person name="Lapidus A."/>
            <person name="Lucas S."/>
            <person name="Nolan M."/>
            <person name="Glavina Del Rio T."/>
            <person name="Cheng J.F."/>
            <person name="Bruce D."/>
            <person name="Goodwin L."/>
            <person name="Pitluck S."/>
            <person name="Liolios K."/>
            <person name="Ivanova N."/>
            <person name="Mikhailova N."/>
            <person name="Pati A."/>
            <person name="Chen A."/>
            <person name="Palaniappan K."/>
            <person name="Land M."/>
            <person name="Hauser L."/>
            <person name="Chang Y.J."/>
            <person name="Jeffries C.D."/>
            <person name="Rohde M."/>
            <person name="Spring S."/>
            <person name="Goker M."/>
            <person name="Wirth R."/>
            <person name="Woyke T."/>
            <person name="Bristow J."/>
            <person name="Eisen J.A."/>
            <person name="Markowitz V."/>
            <person name="Hugenholtz P."/>
            <person name="Klenk H.P."/>
            <person name="Kyrpides N.C."/>
        </authorList>
    </citation>
    <scope>NUCLEOTIDE SEQUENCE [LARGE SCALE GENOMIC DNA]</scope>
    <source>
        <strain evidence="3">DSM 14429 / JCM 11212 / NBRC 100878 / IC-017</strain>
    </source>
</reference>
<dbReference type="InterPro" id="IPR007029">
    <property type="entry name" value="YHS_dom"/>
</dbReference>
<reference evidence="3" key="2">
    <citation type="journal article" date="2010" name="Stand. Genomic Sci.">
        <title>Complete genome sequence of Vulcanisaeta distributa type strain (IC-017T).</title>
        <authorList>
            <person name="Mavromatis K."/>
            <person name="Sikorski J."/>
            <person name="Pabst E."/>
            <person name="Teshima H."/>
            <person name="Lapidus A."/>
            <person name="Lucas S."/>
            <person name="Nolan M."/>
            <person name="Glavina Del Rio T."/>
            <person name="Cheng J."/>
            <person name="Bruce D."/>
            <person name="Goodwin L."/>
            <person name="Pitluck S."/>
            <person name="Liolios K."/>
            <person name="Ivanova N."/>
            <person name="Mikhailova N."/>
            <person name="Pati A."/>
            <person name="Chen A."/>
            <person name="Palaniappan K."/>
            <person name="Land M."/>
            <person name="Hauser L."/>
            <person name="Chang Y."/>
            <person name="Jeffries C."/>
            <person name="Rohde M."/>
            <person name="Spring S."/>
            <person name="Goker M."/>
            <person name="Wirth R."/>
            <person name="Woyke T."/>
            <person name="Bristow J."/>
            <person name="Eisen J."/>
            <person name="Markowitz V."/>
            <person name="Hugenholtz P."/>
            <person name="Klenk H."/>
            <person name="Kyrpides N."/>
        </authorList>
    </citation>
    <scope>NUCLEOTIDE SEQUENCE [LARGE SCALE GENOMIC DNA]</scope>
    <source>
        <strain evidence="3">DSM 14429 / JCM 11212 / NBRC 100878 / IC-017</strain>
    </source>
</reference>
<dbReference type="Gene3D" id="1.10.620.20">
    <property type="entry name" value="Ribonucleotide Reductase, subunit A"/>
    <property type="match status" value="1"/>
</dbReference>
<protein>
    <submittedName>
        <fullName evidence="2">YHS domain protein</fullName>
    </submittedName>
</protein>
<dbReference type="HOGENOM" id="CLU_185152_1_0_2"/>